<evidence type="ECO:0000313" key="2">
    <source>
        <dbReference type="Proteomes" id="UP000000770"/>
    </source>
</evidence>
<name>A9KZQ2_SHEB9</name>
<dbReference type="InterPro" id="IPR027417">
    <property type="entry name" value="P-loop_NTPase"/>
</dbReference>
<evidence type="ECO:0008006" key="3">
    <source>
        <dbReference type="Google" id="ProtNLM"/>
    </source>
</evidence>
<dbReference type="AlphaFoldDB" id="A9KZQ2"/>
<dbReference type="NCBIfam" id="NF047389">
    <property type="entry name" value="ATPase_Sll1717"/>
    <property type="match status" value="1"/>
</dbReference>
<gene>
    <name evidence="1" type="ordered locus">Sbal195_1983</name>
</gene>
<protein>
    <recommendedName>
        <fullName evidence="3">ATPase</fullName>
    </recommendedName>
</protein>
<organism evidence="1 2">
    <name type="scientific">Shewanella baltica (strain OS195)</name>
    <dbReference type="NCBI Taxonomy" id="399599"/>
    <lineage>
        <taxon>Bacteria</taxon>
        <taxon>Pseudomonadati</taxon>
        <taxon>Pseudomonadota</taxon>
        <taxon>Gammaproteobacteria</taxon>
        <taxon>Alteromonadales</taxon>
        <taxon>Shewanellaceae</taxon>
        <taxon>Shewanella</taxon>
    </lineage>
</organism>
<dbReference type="Proteomes" id="UP000000770">
    <property type="component" value="Chromosome"/>
</dbReference>
<sequence>MGVVIVFFKKGSKSSKINLGIMEAEAESSVSSSVKLIDVFQDDLGVLEDLSSQKFIVIGRKGAGKSALASYIFQTMENEPTDECKIIKHDAIERELHLQGLESGSVLGLDFYNWLVMVTLIELLLKHEDLFGELKAFDKLKEFIEINRGGVRITERKVTNEELSRSKGVNSEFGIDAKPLKAFMKTNDFTSVKQVKNSPSIYEVLPDLEKVIDKLLACASRAANDNTYCLIFDDLDIGFNSSNKDSVSNLISLLRATKKLNHKWDRYNFKCLILLRDDVERLLSSRESDLNKLFSSYSTTLNWYCKGDDTPDLRAFMERRIARAFKEAQGINDAKWFNLTNTSFKEVINKTFCRPRDLIAFFEPLSSEEFKYPLTNDETLKLARSYGQHIQREFQNELSSFYSFDEIRLIIKILKNVHDSESTISELLKLFEGSDLDGQEVLKDLYNRSFLGMRNSKGHVFFKYKFLKGHTYGAELNLDHDHKLLTHTVFEHQFQDFY</sequence>
<dbReference type="EMBL" id="CP000891">
    <property type="protein sequence ID" value="ABX49154.1"/>
    <property type="molecule type" value="Genomic_DNA"/>
</dbReference>
<dbReference type="KEGG" id="sbn:Sbal195_1983"/>
<dbReference type="InterPro" id="IPR059206">
    <property type="entry name" value="Sll1717-like"/>
</dbReference>
<evidence type="ECO:0000313" key="1">
    <source>
        <dbReference type="EMBL" id="ABX49154.1"/>
    </source>
</evidence>
<dbReference type="SUPFAM" id="SSF52540">
    <property type="entry name" value="P-loop containing nucleoside triphosphate hydrolases"/>
    <property type="match status" value="1"/>
</dbReference>
<accession>A9KZQ2</accession>
<proteinExistence type="predicted"/>
<reference evidence="1 2" key="1">
    <citation type="submission" date="2007-11" db="EMBL/GenBank/DDBJ databases">
        <title>Complete sequence of chromosome of Shewanella baltica OS195.</title>
        <authorList>
            <consortium name="US DOE Joint Genome Institute"/>
            <person name="Copeland A."/>
            <person name="Lucas S."/>
            <person name="Lapidus A."/>
            <person name="Barry K."/>
            <person name="Glavina del Rio T."/>
            <person name="Dalin E."/>
            <person name="Tice H."/>
            <person name="Pitluck S."/>
            <person name="Chain P."/>
            <person name="Malfatti S."/>
            <person name="Shin M."/>
            <person name="Vergez L."/>
            <person name="Schmutz J."/>
            <person name="Larimer F."/>
            <person name="Land M."/>
            <person name="Hauser L."/>
            <person name="Kyrpides N."/>
            <person name="Kim E."/>
            <person name="Brettar I."/>
            <person name="Rodrigues J."/>
            <person name="Konstantinidis K."/>
            <person name="Klappenbach J."/>
            <person name="Hofle M."/>
            <person name="Tiedje J."/>
            <person name="Richardson P."/>
        </authorList>
    </citation>
    <scope>NUCLEOTIDE SEQUENCE [LARGE SCALE GENOMIC DNA]</scope>
    <source>
        <strain evidence="1 2">OS195</strain>
    </source>
</reference>
<dbReference type="HOGENOM" id="CLU_534997_0_0_6"/>